<sequence length="270" mass="30762">MLDSMRYGLTVVSRRSLIVLVLFLYEMVWGFILYRYVKSVVLPLLYRYPGTEAPDWAMLYWIEGEFRLLKTDLADPYLLAILAILAGRMLLTPFINAGLYHAVHQVSIDQWRAFITGITNYWGRFSILYVLQMLISWAPLAWIIPSFTGSLLSGTLGTAQLLDYGLLLLALLAYICLVRLAFMYIQFAVTAGESWFAAVAAWLRSLFPVLGLSLLILLLAMVTQGLISAASMWRAGLTALILYQASPLLRIFFKMWEISSQHDLWTKIRK</sequence>
<name>A0A916QAL0_9BACL</name>
<keyword evidence="1" id="KW-1133">Transmembrane helix</keyword>
<reference evidence="2" key="2">
    <citation type="journal article" date="2021" name="Data Brief">
        <title>Draft genome sequence data of the facultative, thermophilic, xylanolytic bacterium Paenibacillus sp. strain DA-C8.</title>
        <authorList>
            <person name="Chhe C."/>
            <person name="Uke A."/>
            <person name="Baramee S."/>
            <person name="Ungkulpasvich U."/>
            <person name="Tachaapaikoon C."/>
            <person name="Pason P."/>
            <person name="Waeonukul R."/>
            <person name="Ratanakhanokchai K."/>
            <person name="Kosugi A."/>
        </authorList>
    </citation>
    <scope>NUCLEOTIDE SEQUENCE</scope>
    <source>
        <strain evidence="2">DA-C8</strain>
    </source>
</reference>
<feature type="transmembrane region" description="Helical" evidence="1">
    <location>
        <begin position="164"/>
        <end position="185"/>
    </location>
</feature>
<dbReference type="EMBL" id="BMAQ01000004">
    <property type="protein sequence ID" value="GFR37226.1"/>
    <property type="molecule type" value="Genomic_DNA"/>
</dbReference>
<keyword evidence="3" id="KW-1185">Reference proteome</keyword>
<reference evidence="2" key="1">
    <citation type="submission" date="2020-08" db="EMBL/GenBank/DDBJ databases">
        <authorList>
            <person name="Uke A."/>
            <person name="Chhe C."/>
            <person name="Baramee S."/>
            <person name="Kosugi A."/>
        </authorList>
    </citation>
    <scope>NUCLEOTIDE SEQUENCE</scope>
    <source>
        <strain evidence="2">DA-C8</strain>
    </source>
</reference>
<evidence type="ECO:0000256" key="1">
    <source>
        <dbReference type="SAM" id="Phobius"/>
    </source>
</evidence>
<keyword evidence="1" id="KW-0812">Transmembrane</keyword>
<feature type="transmembrane region" description="Helical" evidence="1">
    <location>
        <begin position="233"/>
        <end position="253"/>
    </location>
</feature>
<feature type="transmembrane region" description="Helical" evidence="1">
    <location>
        <begin position="121"/>
        <end position="144"/>
    </location>
</feature>
<gene>
    <name evidence="2" type="ORF">PRECH8_05220</name>
</gene>
<feature type="transmembrane region" description="Helical" evidence="1">
    <location>
        <begin position="16"/>
        <end position="37"/>
    </location>
</feature>
<accession>A0A916QAL0</accession>
<feature type="transmembrane region" description="Helical" evidence="1">
    <location>
        <begin position="77"/>
        <end position="100"/>
    </location>
</feature>
<comment type="caution">
    <text evidence="2">The sequence shown here is derived from an EMBL/GenBank/DDBJ whole genome shotgun (WGS) entry which is preliminary data.</text>
</comment>
<feature type="transmembrane region" description="Helical" evidence="1">
    <location>
        <begin position="206"/>
        <end position="227"/>
    </location>
</feature>
<keyword evidence="1" id="KW-0472">Membrane</keyword>
<proteinExistence type="predicted"/>
<dbReference type="AlphaFoldDB" id="A0A916QAL0"/>
<organism evidence="2 3">
    <name type="scientific">Insulibacter thermoxylanivorax</name>
    <dbReference type="NCBI Taxonomy" id="2749268"/>
    <lineage>
        <taxon>Bacteria</taxon>
        <taxon>Bacillati</taxon>
        <taxon>Bacillota</taxon>
        <taxon>Bacilli</taxon>
        <taxon>Bacillales</taxon>
        <taxon>Paenibacillaceae</taxon>
        <taxon>Insulibacter</taxon>
    </lineage>
</organism>
<protein>
    <submittedName>
        <fullName evidence="2">Uncharacterized protein</fullName>
    </submittedName>
</protein>
<evidence type="ECO:0000313" key="3">
    <source>
        <dbReference type="Proteomes" id="UP000654993"/>
    </source>
</evidence>
<evidence type="ECO:0000313" key="2">
    <source>
        <dbReference type="EMBL" id="GFR37226.1"/>
    </source>
</evidence>
<dbReference type="Proteomes" id="UP000654993">
    <property type="component" value="Unassembled WGS sequence"/>
</dbReference>